<protein>
    <submittedName>
        <fullName evidence="10">Transcription factor MYB1-like protein</fullName>
    </submittedName>
</protein>
<dbReference type="SUPFAM" id="SSF46689">
    <property type="entry name" value="Homeodomain-like"/>
    <property type="match status" value="1"/>
</dbReference>
<keyword evidence="3" id="KW-0805">Transcription regulation</keyword>
<evidence type="ECO:0000256" key="4">
    <source>
        <dbReference type="ARBA" id="ARBA00023125"/>
    </source>
</evidence>
<keyword evidence="4" id="KW-0238">DNA-binding</keyword>
<dbReference type="PROSITE" id="PS51294">
    <property type="entry name" value="HTH_MYB"/>
    <property type="match status" value="2"/>
</dbReference>
<dbReference type="GO" id="GO:0000981">
    <property type="term" value="F:DNA-binding transcription factor activity, RNA polymerase II-specific"/>
    <property type="evidence" value="ECO:0007669"/>
    <property type="project" value="TreeGrafter"/>
</dbReference>
<dbReference type="GO" id="GO:0000978">
    <property type="term" value="F:RNA polymerase II cis-regulatory region sequence-specific DNA binding"/>
    <property type="evidence" value="ECO:0007669"/>
    <property type="project" value="TreeGrafter"/>
</dbReference>
<keyword evidence="5" id="KW-0804">Transcription</keyword>
<feature type="domain" description="Myb-like" evidence="8">
    <location>
        <begin position="60"/>
        <end position="111"/>
    </location>
</feature>
<dbReference type="CDD" id="cd00167">
    <property type="entry name" value="SANT"/>
    <property type="match status" value="2"/>
</dbReference>
<dbReference type="InterPro" id="IPR017930">
    <property type="entry name" value="Myb_dom"/>
</dbReference>
<evidence type="ECO:0000256" key="6">
    <source>
        <dbReference type="ARBA" id="ARBA00023242"/>
    </source>
</evidence>
<reference evidence="10" key="1">
    <citation type="journal article" date="2015" name="PLoS ONE">
        <title>Transcriptome Characterization of Cymbidium sinense 'Dharma' Using 454 Pyrosequencing and Its Application in the Identification of Genes Associated with Leaf Color Variation.</title>
        <authorList>
            <person name="Zhu G."/>
            <person name="Yang F."/>
            <person name="Shi S."/>
            <person name="Li D."/>
            <person name="Wang Z."/>
            <person name="Liu H."/>
            <person name="Huang D."/>
            <person name="Wang C."/>
        </authorList>
    </citation>
    <scope>NUCLEOTIDE SEQUENCE</scope>
</reference>
<dbReference type="PANTHER" id="PTHR45614">
    <property type="entry name" value="MYB PROTEIN-RELATED"/>
    <property type="match status" value="1"/>
</dbReference>
<accession>A0A455LA89</accession>
<dbReference type="InterPro" id="IPR001005">
    <property type="entry name" value="SANT/Myb"/>
</dbReference>
<feature type="compositionally biased region" description="Basic and acidic residues" evidence="7">
    <location>
        <begin position="216"/>
        <end position="229"/>
    </location>
</feature>
<evidence type="ECO:0000256" key="2">
    <source>
        <dbReference type="ARBA" id="ARBA00022737"/>
    </source>
</evidence>
<dbReference type="GO" id="GO:0005634">
    <property type="term" value="C:nucleus"/>
    <property type="evidence" value="ECO:0007669"/>
    <property type="project" value="UniProtKB-SubCell"/>
</dbReference>
<feature type="domain" description="HTH myb-type" evidence="9">
    <location>
        <begin position="116"/>
        <end position="166"/>
    </location>
</feature>
<organism evidence="10">
    <name type="scientific">Cymbidium sinense</name>
    <dbReference type="NCBI Taxonomy" id="112615"/>
    <lineage>
        <taxon>Eukaryota</taxon>
        <taxon>Viridiplantae</taxon>
        <taxon>Streptophyta</taxon>
        <taxon>Embryophyta</taxon>
        <taxon>Tracheophyta</taxon>
        <taxon>Spermatophyta</taxon>
        <taxon>Magnoliopsida</taxon>
        <taxon>Liliopsida</taxon>
        <taxon>Asparagales</taxon>
        <taxon>Orchidaceae</taxon>
        <taxon>Epidendroideae</taxon>
        <taxon>Cymbidieae</taxon>
        <taxon>Cymbidiinae</taxon>
        <taxon>Cymbidium</taxon>
    </lineage>
</organism>
<evidence type="ECO:0000256" key="5">
    <source>
        <dbReference type="ARBA" id="ARBA00023163"/>
    </source>
</evidence>
<evidence type="ECO:0000259" key="9">
    <source>
        <dbReference type="PROSITE" id="PS51294"/>
    </source>
</evidence>
<dbReference type="Pfam" id="PF00249">
    <property type="entry name" value="Myb_DNA-binding"/>
    <property type="match status" value="2"/>
</dbReference>
<dbReference type="FunFam" id="1.10.10.60:FF:000060">
    <property type="entry name" value="MYB transcription factor"/>
    <property type="match status" value="1"/>
</dbReference>
<evidence type="ECO:0000256" key="1">
    <source>
        <dbReference type="ARBA" id="ARBA00004123"/>
    </source>
</evidence>
<dbReference type="PROSITE" id="PS50090">
    <property type="entry name" value="MYB_LIKE"/>
    <property type="match status" value="2"/>
</dbReference>
<dbReference type="Gene3D" id="1.10.10.60">
    <property type="entry name" value="Homeodomain-like"/>
    <property type="match status" value="2"/>
</dbReference>
<dbReference type="SMART" id="SM00717">
    <property type="entry name" value="SANT"/>
    <property type="match status" value="2"/>
</dbReference>
<proteinExistence type="evidence at transcript level"/>
<dbReference type="EMBL" id="MG702119">
    <property type="protein sequence ID" value="AXY87637.1"/>
    <property type="molecule type" value="mRNA"/>
</dbReference>
<feature type="domain" description="HTH myb-type" evidence="9">
    <location>
        <begin position="60"/>
        <end position="115"/>
    </location>
</feature>
<keyword evidence="6" id="KW-0539">Nucleus</keyword>
<evidence type="ECO:0000256" key="7">
    <source>
        <dbReference type="SAM" id="MobiDB-lite"/>
    </source>
</evidence>
<feature type="domain" description="Myb-like" evidence="8">
    <location>
        <begin position="112"/>
        <end position="162"/>
    </location>
</feature>
<comment type="subcellular location">
    <subcellularLocation>
        <location evidence="1">Nucleus</location>
    </subcellularLocation>
</comment>
<name>A0A455LA89_9ASPA</name>
<dbReference type="FunFam" id="1.10.10.60:FF:000344">
    <property type="entry name" value="Transcription factor MYB44"/>
    <property type="match status" value="1"/>
</dbReference>
<evidence type="ECO:0000256" key="3">
    <source>
        <dbReference type="ARBA" id="ARBA00023015"/>
    </source>
</evidence>
<dbReference type="PANTHER" id="PTHR45614:SF25">
    <property type="entry name" value="MYB PROTEIN"/>
    <property type="match status" value="1"/>
</dbReference>
<dbReference type="InterPro" id="IPR050560">
    <property type="entry name" value="MYB_TF"/>
</dbReference>
<sequence length="379" mass="41313">MSSDADPMAVDETPPRPPPLENLASSSPPLPPPSSSPSASIECAGPQAEGFGMKSGAASREDRVKGPWSPEEDAILSRLVAKFGPRNWSLIARGVPGRSGKSCRLRWCNQLDPQVKRKPFTEEEDRIIIAAHSLHGNKWAVIARLLEGRTDNAIKNHWNSTLRRKCIEIESCKRAPCEGQEDISADILEKTKGSSEETQSFGDVKPFTGTEVRDISSRESLSHHSEDRVNTVGPEFKQPPTISRPVPRLSAFSPYNPGFSHATSSLQSRSPLNAPHFRACLSGPGDYKLFENMLWEPQVPSRCGHGCCGTKTRDQNTSSSLLGPEFVEFIEPPPILNREIASMASELSNIAWLKSGLQTGIYSSCQMNPSSSSCTASTC</sequence>
<keyword evidence="2" id="KW-0677">Repeat</keyword>
<evidence type="ECO:0000259" key="8">
    <source>
        <dbReference type="PROSITE" id="PS50090"/>
    </source>
</evidence>
<evidence type="ECO:0000313" key="10">
    <source>
        <dbReference type="EMBL" id="AXY87637.1"/>
    </source>
</evidence>
<feature type="region of interest" description="Disordered" evidence="7">
    <location>
        <begin position="216"/>
        <end position="245"/>
    </location>
</feature>
<feature type="region of interest" description="Disordered" evidence="7">
    <location>
        <begin position="1"/>
        <end position="69"/>
    </location>
</feature>
<dbReference type="AlphaFoldDB" id="A0A455LA89"/>
<dbReference type="InterPro" id="IPR009057">
    <property type="entry name" value="Homeodomain-like_sf"/>
</dbReference>